<protein>
    <submittedName>
        <fullName evidence="3">14678_t:CDS:1</fullName>
    </submittedName>
</protein>
<organism evidence="3 4">
    <name type="scientific">Dentiscutata erythropus</name>
    <dbReference type="NCBI Taxonomy" id="1348616"/>
    <lineage>
        <taxon>Eukaryota</taxon>
        <taxon>Fungi</taxon>
        <taxon>Fungi incertae sedis</taxon>
        <taxon>Mucoromycota</taxon>
        <taxon>Glomeromycotina</taxon>
        <taxon>Glomeromycetes</taxon>
        <taxon>Diversisporales</taxon>
        <taxon>Gigasporaceae</taxon>
        <taxon>Dentiscutata</taxon>
    </lineage>
</organism>
<feature type="transmembrane region" description="Helical" evidence="2">
    <location>
        <begin position="121"/>
        <end position="139"/>
    </location>
</feature>
<name>A0A9N9BQ21_9GLOM</name>
<proteinExistence type="predicted"/>
<feature type="compositionally biased region" description="Low complexity" evidence="1">
    <location>
        <begin position="285"/>
        <end position="326"/>
    </location>
</feature>
<feature type="transmembrane region" description="Helical" evidence="2">
    <location>
        <begin position="38"/>
        <end position="57"/>
    </location>
</feature>
<evidence type="ECO:0000313" key="3">
    <source>
        <dbReference type="EMBL" id="CAG8576782.1"/>
    </source>
</evidence>
<dbReference type="Proteomes" id="UP000789405">
    <property type="component" value="Unassembled WGS sequence"/>
</dbReference>
<evidence type="ECO:0000313" key="4">
    <source>
        <dbReference type="Proteomes" id="UP000789405"/>
    </source>
</evidence>
<comment type="caution">
    <text evidence="3">The sequence shown here is derived from an EMBL/GenBank/DDBJ whole genome shotgun (WGS) entry which is preliminary data.</text>
</comment>
<keyword evidence="2" id="KW-0472">Membrane</keyword>
<keyword evidence="2" id="KW-0812">Transmembrane</keyword>
<feature type="transmembrane region" description="Helical" evidence="2">
    <location>
        <begin position="178"/>
        <end position="203"/>
    </location>
</feature>
<dbReference type="OrthoDB" id="2131431at2759"/>
<feature type="compositionally biased region" description="Polar residues" evidence="1">
    <location>
        <begin position="327"/>
        <end position="343"/>
    </location>
</feature>
<feature type="region of interest" description="Disordered" evidence="1">
    <location>
        <begin position="285"/>
        <end position="343"/>
    </location>
</feature>
<accession>A0A9N9BQ21</accession>
<evidence type="ECO:0000256" key="1">
    <source>
        <dbReference type="SAM" id="MobiDB-lite"/>
    </source>
</evidence>
<keyword evidence="4" id="KW-1185">Reference proteome</keyword>
<dbReference type="AlphaFoldDB" id="A0A9N9BQ21"/>
<sequence length="363" mass="39652">MSLNTKSYCLFIGQSIHNSLLLSESYPNITSAELGHSFPYALLGSFAVLLAISFVYSTPSVEIEDNIDLNFLMPNKKLLDIIGFTLAVQPFWTWFPLSILTGIHADLGDTTFASNLFTAQYSAWAIWCCLYLISLCFIWRRLNSVIKYQIKELKSRLRSGLEDADSELERLERGKRNIYFPMSCIISGIMIQVIFLAAILALVHTSEATCANKAVYDDCNSRGQTQLNACYAKPNDYPCQCTAMTAIRNCYRQCPDDTDITSQGNAYQTSVDQVCSYANQQLTASSAPAPTQPTMAPAGPTAPTTPSNPSNPSNPPASSGSPSNQPTKSDTPSGTKSSANSNNNGRQIFFAAVLSIVVLIMAF</sequence>
<feature type="transmembrane region" description="Helical" evidence="2">
    <location>
        <begin position="78"/>
        <end position="101"/>
    </location>
</feature>
<gene>
    <name evidence="3" type="ORF">DERYTH_LOCUS6481</name>
</gene>
<keyword evidence="2" id="KW-1133">Transmembrane helix</keyword>
<evidence type="ECO:0000256" key="2">
    <source>
        <dbReference type="SAM" id="Phobius"/>
    </source>
</evidence>
<dbReference type="EMBL" id="CAJVPY010002955">
    <property type="protein sequence ID" value="CAG8576782.1"/>
    <property type="molecule type" value="Genomic_DNA"/>
</dbReference>
<reference evidence="3" key="1">
    <citation type="submission" date="2021-06" db="EMBL/GenBank/DDBJ databases">
        <authorList>
            <person name="Kallberg Y."/>
            <person name="Tangrot J."/>
            <person name="Rosling A."/>
        </authorList>
    </citation>
    <scope>NUCLEOTIDE SEQUENCE</scope>
    <source>
        <strain evidence="3">MA453B</strain>
    </source>
</reference>